<dbReference type="PANTHER" id="PTHR13789">
    <property type="entry name" value="MONOOXYGENASE"/>
    <property type="match status" value="1"/>
</dbReference>
<accession>R8BHQ8</accession>
<dbReference type="GO" id="GO:0004497">
    <property type="term" value="F:monooxygenase activity"/>
    <property type="evidence" value="ECO:0007669"/>
    <property type="project" value="UniProtKB-KW"/>
</dbReference>
<evidence type="ECO:0000313" key="7">
    <source>
        <dbReference type="EMBL" id="EON98870.1"/>
    </source>
</evidence>
<evidence type="ECO:0000259" key="6">
    <source>
        <dbReference type="Pfam" id="PF01494"/>
    </source>
</evidence>
<dbReference type="GO" id="GO:0071949">
    <property type="term" value="F:FAD binding"/>
    <property type="evidence" value="ECO:0007669"/>
    <property type="project" value="InterPro"/>
</dbReference>
<reference evidence="8" key="1">
    <citation type="journal article" date="2013" name="Genome Announc.">
        <title>Draft genome sequence of the ascomycete Phaeoacremonium aleophilum strain UCR-PA7, a causal agent of the esca disease complex in grapevines.</title>
        <authorList>
            <person name="Blanco-Ulate B."/>
            <person name="Rolshausen P."/>
            <person name="Cantu D."/>
        </authorList>
    </citation>
    <scope>NUCLEOTIDE SEQUENCE [LARGE SCALE GENOMIC DNA]</scope>
    <source>
        <strain evidence="8">UCR-PA7</strain>
    </source>
</reference>
<dbReference type="SUPFAM" id="SSF51905">
    <property type="entry name" value="FAD/NAD(P)-binding domain"/>
    <property type="match status" value="1"/>
</dbReference>
<dbReference type="HOGENOM" id="CLU_009665_19_3_1"/>
<keyword evidence="3" id="KW-0274">FAD</keyword>
<protein>
    <submittedName>
        <fullName evidence="7">Putative fad binding domain-containing protein</fullName>
    </submittedName>
</protein>
<keyword evidence="4" id="KW-0560">Oxidoreductase</keyword>
<dbReference type="Gene3D" id="3.50.50.60">
    <property type="entry name" value="FAD/NAD(P)-binding domain"/>
    <property type="match status" value="1"/>
</dbReference>
<dbReference type="OrthoDB" id="16820at2759"/>
<organism evidence="7 8">
    <name type="scientific">Phaeoacremonium minimum (strain UCR-PA7)</name>
    <name type="common">Esca disease fungus</name>
    <name type="synonym">Togninia minima</name>
    <dbReference type="NCBI Taxonomy" id="1286976"/>
    <lineage>
        <taxon>Eukaryota</taxon>
        <taxon>Fungi</taxon>
        <taxon>Dikarya</taxon>
        <taxon>Ascomycota</taxon>
        <taxon>Pezizomycotina</taxon>
        <taxon>Sordariomycetes</taxon>
        <taxon>Sordariomycetidae</taxon>
        <taxon>Togniniales</taxon>
        <taxon>Togniniaceae</taxon>
        <taxon>Phaeoacremonium</taxon>
    </lineage>
</organism>
<dbReference type="AlphaFoldDB" id="R8BHQ8"/>
<comment type="similarity">
    <text evidence="1">Belongs to the paxM FAD-dependent monooxygenase family.</text>
</comment>
<dbReference type="RefSeq" id="XP_007916354.1">
    <property type="nucleotide sequence ID" value="XM_007918163.1"/>
</dbReference>
<feature type="domain" description="FAD-binding" evidence="6">
    <location>
        <begin position="24"/>
        <end position="325"/>
    </location>
</feature>
<evidence type="ECO:0000256" key="4">
    <source>
        <dbReference type="ARBA" id="ARBA00023002"/>
    </source>
</evidence>
<dbReference type="Proteomes" id="UP000014074">
    <property type="component" value="Unassembled WGS sequence"/>
</dbReference>
<sequence>MAKPSLQVIIIGAGLQFSANATRILNKWGIDKAIIKDVVEPSNCIMRRYKDGSQLASLELGAYHNKTYGAPFWDIHRHDLIIALYERALELGADIRVSSKVVDVDFESGAVILEKGHRLTADLVVGADGLNSITRRKFVVTDAPEYTGDIAFRILLDMERLDQDDEILKNFTQNPQVTYWLGPKGHAIVYILKGGRQINIVAIAPDDLPPDVIRAPLSKEETLQKFGGWDPVLRKLIANSHDDVIWRWKLHMRPELDKWNHPAGRFTLLGDAVHPSLPYLSQGAGMALEDAAVLGHVLSQSIPLAAALAQYEILRRPRSTKVVRAAKGQQYWYHLPDGEEQKRRDSMIGAEESCNGDPFLWREPVFSPWLYGYDAYKEAEIADSSGLINGYTNGHAN</sequence>
<keyword evidence="8" id="KW-1185">Reference proteome</keyword>
<evidence type="ECO:0000256" key="1">
    <source>
        <dbReference type="ARBA" id="ARBA00007992"/>
    </source>
</evidence>
<evidence type="ECO:0000256" key="5">
    <source>
        <dbReference type="ARBA" id="ARBA00023033"/>
    </source>
</evidence>
<keyword evidence="2" id="KW-0285">Flavoprotein</keyword>
<name>R8BHQ8_PHAM7</name>
<dbReference type="GeneID" id="19326190"/>
<dbReference type="InterPro" id="IPR002938">
    <property type="entry name" value="FAD-bd"/>
</dbReference>
<gene>
    <name evidence="7" type="ORF">UCRPA7_5618</name>
</gene>
<dbReference type="Pfam" id="PF01494">
    <property type="entry name" value="FAD_binding_3"/>
    <property type="match status" value="1"/>
</dbReference>
<dbReference type="SUPFAM" id="SSF54373">
    <property type="entry name" value="FAD-linked reductases, C-terminal domain"/>
    <property type="match status" value="1"/>
</dbReference>
<dbReference type="KEGG" id="tmn:UCRPA7_5618"/>
<keyword evidence="5" id="KW-0503">Monooxygenase</keyword>
<dbReference type="InterPro" id="IPR036188">
    <property type="entry name" value="FAD/NAD-bd_sf"/>
</dbReference>
<dbReference type="eggNOG" id="KOG2614">
    <property type="taxonomic scope" value="Eukaryota"/>
</dbReference>
<evidence type="ECO:0000313" key="8">
    <source>
        <dbReference type="Proteomes" id="UP000014074"/>
    </source>
</evidence>
<evidence type="ECO:0000256" key="2">
    <source>
        <dbReference type="ARBA" id="ARBA00022630"/>
    </source>
</evidence>
<proteinExistence type="inferred from homology"/>
<dbReference type="EMBL" id="KB933187">
    <property type="protein sequence ID" value="EON98870.1"/>
    <property type="molecule type" value="Genomic_DNA"/>
</dbReference>
<dbReference type="PANTHER" id="PTHR13789:SF147">
    <property type="entry name" value="PUTATIVE (AFU_ORTHOLOGUE AFUA_2G01950)-RELATED"/>
    <property type="match status" value="1"/>
</dbReference>
<evidence type="ECO:0000256" key="3">
    <source>
        <dbReference type="ARBA" id="ARBA00022827"/>
    </source>
</evidence>
<dbReference type="InterPro" id="IPR050493">
    <property type="entry name" value="FAD-dep_Monooxygenase_BioMet"/>
</dbReference>